<evidence type="ECO:0000256" key="4">
    <source>
        <dbReference type="PROSITE-ProRule" id="PRU00335"/>
    </source>
</evidence>
<organism evidence="6 7">
    <name type="scientific">Mycolicibacterium elephantis</name>
    <dbReference type="NCBI Taxonomy" id="81858"/>
    <lineage>
        <taxon>Bacteria</taxon>
        <taxon>Bacillati</taxon>
        <taxon>Actinomycetota</taxon>
        <taxon>Actinomycetes</taxon>
        <taxon>Mycobacteriales</taxon>
        <taxon>Mycobacteriaceae</taxon>
        <taxon>Mycolicibacterium</taxon>
    </lineage>
</organism>
<feature type="DNA-binding region" description="H-T-H motif" evidence="4">
    <location>
        <begin position="56"/>
        <end position="75"/>
    </location>
</feature>
<dbReference type="PROSITE" id="PS01081">
    <property type="entry name" value="HTH_TETR_1"/>
    <property type="match status" value="1"/>
</dbReference>
<dbReference type="SUPFAM" id="SSF48498">
    <property type="entry name" value="Tetracyclin repressor-like, C-terminal domain"/>
    <property type="match status" value="1"/>
</dbReference>
<sequence length="216" mass="23818">MNGLDLRWSRYSLAALGGPVTRSSDGGTDSPWSPREAELLAVTLQLLQEHGYDRLSLDVVASTARASKATLYRRWPTKAELVLAAFVEGTRQVAVDPDTGTLRGDLLRIGEQIRAHVSAHASTIRAVLMEISRSANLAAMLQEQFLAQRKALMRRVLARAVDRGEIEASAITDDLWDLLPGYLIFRSVLTGRAASRRTVQHLVDNVIIPSLTRHNI</sequence>
<dbReference type="InterPro" id="IPR011075">
    <property type="entry name" value="TetR_C"/>
</dbReference>
<dbReference type="InterPro" id="IPR050109">
    <property type="entry name" value="HTH-type_TetR-like_transc_reg"/>
</dbReference>
<dbReference type="GO" id="GO:0003700">
    <property type="term" value="F:DNA-binding transcription factor activity"/>
    <property type="evidence" value="ECO:0007669"/>
    <property type="project" value="TreeGrafter"/>
</dbReference>
<dbReference type="Pfam" id="PF00440">
    <property type="entry name" value="TetR_N"/>
    <property type="match status" value="1"/>
</dbReference>
<evidence type="ECO:0000313" key="6">
    <source>
        <dbReference type="EMBL" id="ORA68806.1"/>
    </source>
</evidence>
<dbReference type="PANTHER" id="PTHR30055">
    <property type="entry name" value="HTH-TYPE TRANSCRIPTIONAL REGULATOR RUTR"/>
    <property type="match status" value="1"/>
</dbReference>
<dbReference type="InterPro" id="IPR036271">
    <property type="entry name" value="Tet_transcr_reg_TetR-rel_C_sf"/>
</dbReference>
<dbReference type="Gene3D" id="1.10.10.60">
    <property type="entry name" value="Homeodomain-like"/>
    <property type="match status" value="1"/>
</dbReference>
<gene>
    <name evidence="6" type="ORF">BST23_03020</name>
</gene>
<keyword evidence="2 4" id="KW-0238">DNA-binding</keyword>
<dbReference type="STRING" id="81858.BST23_03020"/>
<dbReference type="SUPFAM" id="SSF46689">
    <property type="entry name" value="Homeodomain-like"/>
    <property type="match status" value="1"/>
</dbReference>
<dbReference type="GO" id="GO:0000976">
    <property type="term" value="F:transcription cis-regulatory region binding"/>
    <property type="evidence" value="ECO:0007669"/>
    <property type="project" value="TreeGrafter"/>
</dbReference>
<evidence type="ECO:0000256" key="1">
    <source>
        <dbReference type="ARBA" id="ARBA00023015"/>
    </source>
</evidence>
<name>A0A1X0D8S1_9MYCO</name>
<dbReference type="RefSeq" id="WP_083042380.1">
    <property type="nucleotide sequence ID" value="NZ_MVHP01000002.1"/>
</dbReference>
<dbReference type="InterPro" id="IPR001647">
    <property type="entry name" value="HTH_TetR"/>
</dbReference>
<comment type="caution">
    <text evidence="6">The sequence shown here is derived from an EMBL/GenBank/DDBJ whole genome shotgun (WGS) entry which is preliminary data.</text>
</comment>
<dbReference type="InterPro" id="IPR023772">
    <property type="entry name" value="DNA-bd_HTH_TetR-type_CS"/>
</dbReference>
<keyword evidence="3" id="KW-0804">Transcription</keyword>
<dbReference type="InterPro" id="IPR009057">
    <property type="entry name" value="Homeodomain-like_sf"/>
</dbReference>
<evidence type="ECO:0000256" key="3">
    <source>
        <dbReference type="ARBA" id="ARBA00023163"/>
    </source>
</evidence>
<evidence type="ECO:0000256" key="2">
    <source>
        <dbReference type="ARBA" id="ARBA00023125"/>
    </source>
</evidence>
<dbReference type="Proteomes" id="UP000192772">
    <property type="component" value="Unassembled WGS sequence"/>
</dbReference>
<protein>
    <submittedName>
        <fullName evidence="6">TetR family transcriptional regulator</fullName>
    </submittedName>
</protein>
<dbReference type="AlphaFoldDB" id="A0A1X0D8S1"/>
<feature type="domain" description="HTH tetR-type" evidence="5">
    <location>
        <begin position="33"/>
        <end position="93"/>
    </location>
</feature>
<keyword evidence="1" id="KW-0805">Transcription regulation</keyword>
<dbReference type="EMBL" id="MVHP01000002">
    <property type="protein sequence ID" value="ORA68806.1"/>
    <property type="molecule type" value="Genomic_DNA"/>
</dbReference>
<dbReference type="PROSITE" id="PS50977">
    <property type="entry name" value="HTH_TETR_2"/>
    <property type="match status" value="1"/>
</dbReference>
<accession>A0A1X0D8S1</accession>
<proteinExistence type="predicted"/>
<reference evidence="6 7" key="1">
    <citation type="submission" date="2017-02" db="EMBL/GenBank/DDBJ databases">
        <title>The new phylogeny of genus Mycobacterium.</title>
        <authorList>
            <person name="Tortoli E."/>
            <person name="Trovato A."/>
            <person name="Cirillo D.M."/>
        </authorList>
    </citation>
    <scope>NUCLEOTIDE SEQUENCE [LARGE SCALE GENOMIC DNA]</scope>
    <source>
        <strain evidence="6 7">FI-09383</strain>
    </source>
</reference>
<dbReference type="OrthoDB" id="9796019at2"/>
<dbReference type="Gene3D" id="1.10.357.10">
    <property type="entry name" value="Tetracycline Repressor, domain 2"/>
    <property type="match status" value="1"/>
</dbReference>
<dbReference type="Pfam" id="PF16859">
    <property type="entry name" value="TetR_C_11"/>
    <property type="match status" value="1"/>
</dbReference>
<evidence type="ECO:0000259" key="5">
    <source>
        <dbReference type="PROSITE" id="PS50977"/>
    </source>
</evidence>
<evidence type="ECO:0000313" key="7">
    <source>
        <dbReference type="Proteomes" id="UP000192772"/>
    </source>
</evidence>
<dbReference type="PANTHER" id="PTHR30055:SF149">
    <property type="entry name" value="TETR-FAMILY TRANSCRIPTIONAL REGULATOR"/>
    <property type="match status" value="1"/>
</dbReference>
<dbReference type="PRINTS" id="PR00455">
    <property type="entry name" value="HTHTETR"/>
</dbReference>